<keyword evidence="2" id="KW-1133">Transmembrane helix</keyword>
<sequence>MSRYPLRIAGSVLGALTAAVSGLVGSGLFTADQGNAVTGVITGVLTLLATFGVVVSAEKRVTPLIDPRNQAGEPLAPVSVPEQRKPLDAEQRSA</sequence>
<feature type="transmembrane region" description="Helical" evidence="2">
    <location>
        <begin position="36"/>
        <end position="55"/>
    </location>
</feature>
<dbReference type="Proteomes" id="UP000470404">
    <property type="component" value="Unassembled WGS sequence"/>
</dbReference>
<evidence type="ECO:0000256" key="1">
    <source>
        <dbReference type="SAM" id="MobiDB-lite"/>
    </source>
</evidence>
<evidence type="ECO:0000313" key="4">
    <source>
        <dbReference type="Proteomes" id="UP000470404"/>
    </source>
</evidence>
<keyword evidence="2" id="KW-0812">Transmembrane</keyword>
<proteinExistence type="predicted"/>
<feature type="region of interest" description="Disordered" evidence="1">
    <location>
        <begin position="67"/>
        <end position="94"/>
    </location>
</feature>
<dbReference type="EMBL" id="JAAGNC010000188">
    <property type="protein sequence ID" value="NEC60985.1"/>
    <property type="molecule type" value="Genomic_DNA"/>
</dbReference>
<keyword evidence="2" id="KW-0472">Membrane</keyword>
<feature type="compositionally biased region" description="Basic and acidic residues" evidence="1">
    <location>
        <begin position="82"/>
        <end position="94"/>
    </location>
</feature>
<gene>
    <name evidence="3" type="ORF">G3I59_36665</name>
</gene>
<evidence type="ECO:0000313" key="3">
    <source>
        <dbReference type="EMBL" id="NEC60985.1"/>
    </source>
</evidence>
<reference evidence="3 4" key="1">
    <citation type="submission" date="2020-01" db="EMBL/GenBank/DDBJ databases">
        <title>Insect and environment-associated Actinomycetes.</title>
        <authorList>
            <person name="Currrie C."/>
            <person name="Chevrette M."/>
            <person name="Carlson C."/>
            <person name="Stubbendieck R."/>
            <person name="Wendt-Pienkowski E."/>
        </authorList>
    </citation>
    <scope>NUCLEOTIDE SEQUENCE [LARGE SCALE GENOMIC DNA]</scope>
    <source>
        <strain evidence="3 4">SID8386</strain>
    </source>
</reference>
<name>A0ABX0C7P3_9PSEU</name>
<protein>
    <submittedName>
        <fullName evidence="3">Uncharacterized protein</fullName>
    </submittedName>
</protein>
<evidence type="ECO:0000256" key="2">
    <source>
        <dbReference type="SAM" id="Phobius"/>
    </source>
</evidence>
<comment type="caution">
    <text evidence="3">The sequence shown here is derived from an EMBL/GenBank/DDBJ whole genome shotgun (WGS) entry which is preliminary data.</text>
</comment>
<accession>A0ABX0C7P3</accession>
<keyword evidence="4" id="KW-1185">Reference proteome</keyword>
<organism evidence="3 4">
    <name type="scientific">Amycolatopsis rubida</name>
    <dbReference type="NCBI Taxonomy" id="112413"/>
    <lineage>
        <taxon>Bacteria</taxon>
        <taxon>Bacillati</taxon>
        <taxon>Actinomycetota</taxon>
        <taxon>Actinomycetes</taxon>
        <taxon>Pseudonocardiales</taxon>
        <taxon>Pseudonocardiaceae</taxon>
        <taxon>Amycolatopsis</taxon>
    </lineage>
</organism>